<reference evidence="1 2" key="1">
    <citation type="submission" date="2013-08" db="EMBL/GenBank/DDBJ databases">
        <authorList>
            <person name="Huang J."/>
            <person name="Wang G."/>
        </authorList>
    </citation>
    <scope>NUCLEOTIDE SEQUENCE [LARGE SCALE GENOMIC DNA]</scope>
    <source>
        <strain evidence="1 2">BH030004</strain>
    </source>
</reference>
<sequence>MKRITKHFKSIALSGILLFSVGCTDSNEESKSVNPQEESESVQNIRSILQEELNGPNEELDSIWDGLHSAEFGSEKYKEYFEKRGEYIKEHFKPYVSKRFYEAYAIKSNMANRFLRDAYRNGYELNVEDIMIKESETTENSYNFTVDVSYVKDGNNDPQTIQVKGLMNTNEEGKVVRIHLHNSSELDYAIGEPAKGHIHFVLNKKFNSHEQLDRILNNDSRSIGDYVEERLLVHYSEKVDEMDVKIASLNFQEIAHENGYKLKAEEITLEESETAENTYKFSVEVAYTKDGSDDSKTIKVRGLINTDEKGKIVEFNTQNGEELVNALRK</sequence>
<proteinExistence type="predicted"/>
<accession>A0A0A5HN99</accession>
<name>A0A0A5HN99_9BACI</name>
<comment type="caution">
    <text evidence="1">The sequence shown here is derived from an EMBL/GenBank/DDBJ whole genome shotgun (WGS) entry which is preliminary data.</text>
</comment>
<dbReference type="eggNOG" id="ENOG502ZZWH">
    <property type="taxonomic scope" value="Bacteria"/>
</dbReference>
<dbReference type="AlphaFoldDB" id="A0A0A5HN99"/>
<keyword evidence="2" id="KW-1185">Reference proteome</keyword>
<dbReference type="STRING" id="1385511.GCA_000425225_02837"/>
<gene>
    <name evidence="1" type="ORF">N783_15305</name>
</gene>
<evidence type="ECO:0008006" key="3">
    <source>
        <dbReference type="Google" id="ProtNLM"/>
    </source>
</evidence>
<dbReference type="OrthoDB" id="2858597at2"/>
<dbReference type="RefSeq" id="WP_027446489.1">
    <property type="nucleotide sequence ID" value="NZ_AULJ01000035.1"/>
</dbReference>
<evidence type="ECO:0000313" key="1">
    <source>
        <dbReference type="EMBL" id="KGX85102.1"/>
    </source>
</evidence>
<dbReference type="EMBL" id="AVPF01000044">
    <property type="protein sequence ID" value="KGX85102.1"/>
    <property type="molecule type" value="Genomic_DNA"/>
</dbReference>
<organism evidence="1 2">
    <name type="scientific">Pontibacillus marinus BH030004 = DSM 16465</name>
    <dbReference type="NCBI Taxonomy" id="1385511"/>
    <lineage>
        <taxon>Bacteria</taxon>
        <taxon>Bacillati</taxon>
        <taxon>Bacillota</taxon>
        <taxon>Bacilli</taxon>
        <taxon>Bacillales</taxon>
        <taxon>Bacillaceae</taxon>
        <taxon>Pontibacillus</taxon>
    </lineage>
</organism>
<dbReference type="PROSITE" id="PS51257">
    <property type="entry name" value="PROKAR_LIPOPROTEIN"/>
    <property type="match status" value="1"/>
</dbReference>
<dbReference type="Proteomes" id="UP000030403">
    <property type="component" value="Unassembled WGS sequence"/>
</dbReference>
<evidence type="ECO:0000313" key="2">
    <source>
        <dbReference type="Proteomes" id="UP000030403"/>
    </source>
</evidence>
<protein>
    <recommendedName>
        <fullName evidence="3">Lipoprotein</fullName>
    </recommendedName>
</protein>